<dbReference type="EMBL" id="FMJY01000010">
    <property type="protein sequence ID" value="SCO91943.1"/>
    <property type="molecule type" value="Genomic_DNA"/>
</dbReference>
<sequence>MGSRIGSLTVEAQWMI</sequence>
<protein>
    <submittedName>
        <fullName evidence="1">Uncharacterized protein</fullName>
    </submittedName>
</protein>
<evidence type="ECO:0000313" key="1">
    <source>
        <dbReference type="EMBL" id="SCO91943.1"/>
    </source>
</evidence>
<dbReference type="Proteomes" id="UP000219369">
    <property type="component" value="Unassembled WGS sequence"/>
</dbReference>
<organism evidence="1 2">
    <name type="scientific">Fusarium oxysporum</name>
    <name type="common">Fusarium vascular wilt</name>
    <dbReference type="NCBI Taxonomy" id="5507"/>
    <lineage>
        <taxon>Eukaryota</taxon>
        <taxon>Fungi</taxon>
        <taxon>Dikarya</taxon>
        <taxon>Ascomycota</taxon>
        <taxon>Pezizomycotina</taxon>
        <taxon>Sordariomycetes</taxon>
        <taxon>Hypocreomycetidae</taxon>
        <taxon>Hypocreales</taxon>
        <taxon>Nectriaceae</taxon>
        <taxon>Fusarium</taxon>
        <taxon>Fusarium oxysporum species complex</taxon>
    </lineage>
</organism>
<gene>
    <name evidence="1" type="ORF">FRV6_16071</name>
</gene>
<evidence type="ECO:0000313" key="2">
    <source>
        <dbReference type="Proteomes" id="UP000219369"/>
    </source>
</evidence>
<reference evidence="2" key="1">
    <citation type="submission" date="2016-09" db="EMBL/GenBank/DDBJ databases">
        <authorList>
            <person name="Guldener U."/>
        </authorList>
    </citation>
    <scope>NUCLEOTIDE SEQUENCE [LARGE SCALE GENOMIC DNA]</scope>
    <source>
        <strain evidence="2">V64-1</strain>
    </source>
</reference>
<accession>A0A2H3TTI5</accession>
<name>A0A2H3TTI5_FUSOX</name>
<dbReference type="AlphaFoldDB" id="A0A2H3TTI5"/>
<proteinExistence type="predicted"/>